<evidence type="ECO:0000256" key="6">
    <source>
        <dbReference type="ARBA" id="ARBA00023136"/>
    </source>
</evidence>
<evidence type="ECO:0000256" key="4">
    <source>
        <dbReference type="ARBA" id="ARBA00022692"/>
    </source>
</evidence>
<dbReference type="Proteomes" id="UP000401081">
    <property type="component" value="Unassembled WGS sequence"/>
</dbReference>
<feature type="transmembrane region" description="Helical" evidence="8">
    <location>
        <begin position="6"/>
        <end position="25"/>
    </location>
</feature>
<feature type="transmembrane region" description="Helical" evidence="8">
    <location>
        <begin position="60"/>
        <end position="79"/>
    </location>
</feature>
<name>A0A485AP44_KLUCR</name>
<comment type="subcellular location">
    <subcellularLocation>
        <location evidence="1">Cell membrane</location>
        <topology evidence="1">Multi-pass membrane protein</topology>
    </subcellularLocation>
</comment>
<dbReference type="PANTHER" id="PTHR30354">
    <property type="entry name" value="GNT FAMILY GLUCONATE TRANSPORTER"/>
    <property type="match status" value="1"/>
</dbReference>
<keyword evidence="10" id="KW-1185">Reference proteome</keyword>
<sequence>MNAFAEALPVIWVALGVVLLLILNMRFKINGMLALLLAAIFVGVCEGLPLEAIGKSIETGIGSTLGHLALIILFGAILGKTDG</sequence>
<evidence type="ECO:0000256" key="7">
    <source>
        <dbReference type="ARBA" id="ARBA00049663"/>
    </source>
</evidence>
<evidence type="ECO:0000256" key="8">
    <source>
        <dbReference type="SAM" id="Phobius"/>
    </source>
</evidence>
<keyword evidence="4 8" id="KW-0812">Transmembrane</keyword>
<dbReference type="EMBL" id="CAADJD010000018">
    <property type="protein sequence ID" value="VFS63397.1"/>
    <property type="molecule type" value="Genomic_DNA"/>
</dbReference>
<evidence type="ECO:0000256" key="1">
    <source>
        <dbReference type="ARBA" id="ARBA00004651"/>
    </source>
</evidence>
<evidence type="ECO:0000256" key="2">
    <source>
        <dbReference type="ARBA" id="ARBA00022448"/>
    </source>
</evidence>
<gene>
    <name evidence="9" type="primary">gntT_3</name>
    <name evidence="9" type="ORF">NCTC12993_02624</name>
</gene>
<keyword evidence="5 8" id="KW-1133">Transmembrane helix</keyword>
<dbReference type="GO" id="GO:0005886">
    <property type="term" value="C:plasma membrane"/>
    <property type="evidence" value="ECO:0007669"/>
    <property type="project" value="UniProtKB-SubCell"/>
</dbReference>
<evidence type="ECO:0000313" key="10">
    <source>
        <dbReference type="Proteomes" id="UP000401081"/>
    </source>
</evidence>
<accession>A0A485AP44</accession>
<dbReference type="Pfam" id="PF02447">
    <property type="entry name" value="GntP_permease"/>
    <property type="match status" value="1"/>
</dbReference>
<dbReference type="AlphaFoldDB" id="A0A485AP44"/>
<dbReference type="PANTHER" id="PTHR30354:SF22">
    <property type="entry name" value="HIGH-AFFINITY GLUCONATE TRANSPORTER"/>
    <property type="match status" value="1"/>
</dbReference>
<protein>
    <submittedName>
        <fullName evidence="9">Gnt-I system</fullName>
    </submittedName>
</protein>
<dbReference type="InterPro" id="IPR003474">
    <property type="entry name" value="Glcn_transporter"/>
</dbReference>
<comment type="similarity">
    <text evidence="7">Belongs to the GntP permease family.</text>
</comment>
<evidence type="ECO:0000313" key="9">
    <source>
        <dbReference type="EMBL" id="VFS63397.1"/>
    </source>
</evidence>
<keyword evidence="3" id="KW-1003">Cell membrane</keyword>
<keyword evidence="2" id="KW-0813">Transport</keyword>
<evidence type="ECO:0000256" key="3">
    <source>
        <dbReference type="ARBA" id="ARBA00022475"/>
    </source>
</evidence>
<proteinExistence type="inferred from homology"/>
<feature type="transmembrane region" description="Helical" evidence="8">
    <location>
        <begin position="32"/>
        <end position="54"/>
    </location>
</feature>
<dbReference type="GO" id="GO:0015128">
    <property type="term" value="F:gluconate transmembrane transporter activity"/>
    <property type="evidence" value="ECO:0007669"/>
    <property type="project" value="InterPro"/>
</dbReference>
<reference evidence="9 10" key="1">
    <citation type="submission" date="2019-03" db="EMBL/GenBank/DDBJ databases">
        <authorList>
            <consortium name="Pathogen Informatics"/>
        </authorList>
    </citation>
    <scope>NUCLEOTIDE SEQUENCE [LARGE SCALE GENOMIC DNA]</scope>
    <source>
        <strain evidence="9 10">NCTC12993</strain>
    </source>
</reference>
<keyword evidence="6 8" id="KW-0472">Membrane</keyword>
<organism evidence="9 10">
    <name type="scientific">Kluyvera cryocrescens</name>
    <name type="common">Kluyvera citrophila</name>
    <dbReference type="NCBI Taxonomy" id="580"/>
    <lineage>
        <taxon>Bacteria</taxon>
        <taxon>Pseudomonadati</taxon>
        <taxon>Pseudomonadota</taxon>
        <taxon>Gammaproteobacteria</taxon>
        <taxon>Enterobacterales</taxon>
        <taxon>Enterobacteriaceae</taxon>
        <taxon>Kluyvera</taxon>
    </lineage>
</organism>
<evidence type="ECO:0000256" key="5">
    <source>
        <dbReference type="ARBA" id="ARBA00022989"/>
    </source>
</evidence>